<keyword evidence="5 9" id="KW-0028">Amino-acid biosynthesis</keyword>
<evidence type="ECO:0000256" key="3">
    <source>
        <dbReference type="ARBA" id="ARBA00012572"/>
    </source>
</evidence>
<proteinExistence type="inferred from homology"/>
<evidence type="ECO:0000256" key="1">
    <source>
        <dbReference type="ARBA" id="ARBA00001164"/>
    </source>
</evidence>
<dbReference type="CDD" id="cd00405">
    <property type="entry name" value="PRAI"/>
    <property type="match status" value="1"/>
</dbReference>
<dbReference type="PANTHER" id="PTHR42894">
    <property type="entry name" value="N-(5'-PHOSPHORIBOSYL)ANTHRANILATE ISOMERASE"/>
    <property type="match status" value="1"/>
</dbReference>
<dbReference type="PANTHER" id="PTHR42894:SF1">
    <property type="entry name" value="N-(5'-PHOSPHORIBOSYL)ANTHRANILATE ISOMERASE"/>
    <property type="match status" value="1"/>
</dbReference>
<dbReference type="InterPro" id="IPR001240">
    <property type="entry name" value="PRAI_dom"/>
</dbReference>
<comment type="caution">
    <text evidence="11">The sequence shown here is derived from an EMBL/GenBank/DDBJ whole genome shotgun (WGS) entry which is preliminary data.</text>
</comment>
<evidence type="ECO:0000256" key="9">
    <source>
        <dbReference type="HAMAP-Rule" id="MF_00135"/>
    </source>
</evidence>
<keyword evidence="12" id="KW-1185">Reference proteome</keyword>
<keyword evidence="7 9" id="KW-0057">Aromatic amino acid biosynthesis</keyword>
<sequence>MPAASRGYAVTDRATRIKLCGMTRSEDVQLAVALQVDFIGLIFATRSPRKLALTQAADLRVLVPPSTRVVALLMNNARHDIDAIIARTQPDLLQFHGDEEAEFCASFGLPYFKAIAMGDTADPLPAMAAFPGASGFVLDGHGAGEQGGSGKRFDWSRLPRDQQTPILLAGGLNACNVAQALRTAQPWGVDIASGIEVAPGQKDAAAMRRFVAAVRAEDAAHQAAIG</sequence>
<comment type="similarity">
    <text evidence="9">Belongs to the TrpF family.</text>
</comment>
<keyword evidence="6 9" id="KW-0822">Tryptophan biosynthesis</keyword>
<dbReference type="InterPro" id="IPR011060">
    <property type="entry name" value="RibuloseP-bd_barrel"/>
</dbReference>
<dbReference type="EMBL" id="JAIQDJ010000002">
    <property type="protein sequence ID" value="MBZ4186151.1"/>
    <property type="molecule type" value="Genomic_DNA"/>
</dbReference>
<dbReference type="InterPro" id="IPR013785">
    <property type="entry name" value="Aldolase_TIM"/>
</dbReference>
<evidence type="ECO:0000256" key="2">
    <source>
        <dbReference type="ARBA" id="ARBA00004664"/>
    </source>
</evidence>
<organism evidence="11 12">
    <name type="scientific">Thermomonas beijingensis</name>
    <dbReference type="NCBI Taxonomy" id="2872701"/>
    <lineage>
        <taxon>Bacteria</taxon>
        <taxon>Pseudomonadati</taxon>
        <taxon>Pseudomonadota</taxon>
        <taxon>Gammaproteobacteria</taxon>
        <taxon>Lysobacterales</taxon>
        <taxon>Lysobacteraceae</taxon>
        <taxon>Thermomonas</taxon>
    </lineage>
</organism>
<dbReference type="Gene3D" id="3.20.20.70">
    <property type="entry name" value="Aldolase class I"/>
    <property type="match status" value="1"/>
</dbReference>
<name>A0ABS7TEG5_9GAMM</name>
<dbReference type="Proteomes" id="UP001430290">
    <property type="component" value="Unassembled WGS sequence"/>
</dbReference>
<evidence type="ECO:0000259" key="10">
    <source>
        <dbReference type="Pfam" id="PF00697"/>
    </source>
</evidence>
<protein>
    <recommendedName>
        <fullName evidence="4 9">N-(5'-phosphoribosyl)anthranilate isomerase</fullName>
        <shortName evidence="9">PRAI</shortName>
        <ecNumber evidence="3 9">5.3.1.24</ecNumber>
    </recommendedName>
</protein>
<evidence type="ECO:0000313" key="11">
    <source>
        <dbReference type="EMBL" id="MBZ4186151.1"/>
    </source>
</evidence>
<reference evidence="11" key="1">
    <citation type="submission" date="2021-09" db="EMBL/GenBank/DDBJ databases">
        <authorList>
            <person name="Wu T."/>
            <person name="Guo S.Z."/>
        </authorList>
    </citation>
    <scope>NUCLEOTIDE SEQUENCE</scope>
    <source>
        <strain evidence="11">RSS-23</strain>
    </source>
</reference>
<evidence type="ECO:0000256" key="4">
    <source>
        <dbReference type="ARBA" id="ARBA00022272"/>
    </source>
</evidence>
<evidence type="ECO:0000256" key="6">
    <source>
        <dbReference type="ARBA" id="ARBA00022822"/>
    </source>
</evidence>
<evidence type="ECO:0000256" key="7">
    <source>
        <dbReference type="ARBA" id="ARBA00023141"/>
    </source>
</evidence>
<comment type="catalytic activity">
    <reaction evidence="1 9">
        <text>N-(5-phospho-beta-D-ribosyl)anthranilate = 1-(2-carboxyphenylamino)-1-deoxy-D-ribulose 5-phosphate</text>
        <dbReference type="Rhea" id="RHEA:21540"/>
        <dbReference type="ChEBI" id="CHEBI:18277"/>
        <dbReference type="ChEBI" id="CHEBI:58613"/>
        <dbReference type="EC" id="5.3.1.24"/>
    </reaction>
</comment>
<comment type="pathway">
    <text evidence="2 9">Amino-acid biosynthesis; L-tryptophan biosynthesis; L-tryptophan from chorismate: step 3/5.</text>
</comment>
<evidence type="ECO:0000313" key="12">
    <source>
        <dbReference type="Proteomes" id="UP001430290"/>
    </source>
</evidence>
<accession>A0ABS7TEG5</accession>
<keyword evidence="8 9" id="KW-0413">Isomerase</keyword>
<dbReference type="Pfam" id="PF00697">
    <property type="entry name" value="PRAI"/>
    <property type="match status" value="1"/>
</dbReference>
<evidence type="ECO:0000256" key="5">
    <source>
        <dbReference type="ARBA" id="ARBA00022605"/>
    </source>
</evidence>
<dbReference type="HAMAP" id="MF_00135">
    <property type="entry name" value="PRAI"/>
    <property type="match status" value="1"/>
</dbReference>
<feature type="domain" description="N-(5'phosphoribosyl) anthranilate isomerase (PRAI)" evidence="10">
    <location>
        <begin position="18"/>
        <end position="212"/>
    </location>
</feature>
<dbReference type="InterPro" id="IPR044643">
    <property type="entry name" value="TrpF_fam"/>
</dbReference>
<dbReference type="GO" id="GO:0016853">
    <property type="term" value="F:isomerase activity"/>
    <property type="evidence" value="ECO:0007669"/>
    <property type="project" value="UniProtKB-KW"/>
</dbReference>
<dbReference type="EC" id="5.3.1.24" evidence="3 9"/>
<dbReference type="SUPFAM" id="SSF51366">
    <property type="entry name" value="Ribulose-phoshate binding barrel"/>
    <property type="match status" value="1"/>
</dbReference>
<evidence type="ECO:0000256" key="8">
    <source>
        <dbReference type="ARBA" id="ARBA00023235"/>
    </source>
</evidence>
<gene>
    <name evidence="9" type="primary">trpF</name>
    <name evidence="11" type="ORF">K7B09_07400</name>
</gene>